<protein>
    <submittedName>
        <fullName evidence="2">SDR family NAD(P)-dependent oxidoreductase</fullName>
    </submittedName>
</protein>
<dbReference type="Pfam" id="PF13561">
    <property type="entry name" value="adh_short_C2"/>
    <property type="match status" value="1"/>
</dbReference>
<proteinExistence type="inferred from homology"/>
<dbReference type="SUPFAM" id="SSF51735">
    <property type="entry name" value="NAD(P)-binding Rossmann-fold domains"/>
    <property type="match status" value="1"/>
</dbReference>
<dbReference type="Gene3D" id="3.40.50.720">
    <property type="entry name" value="NAD(P)-binding Rossmann-like Domain"/>
    <property type="match status" value="1"/>
</dbReference>
<dbReference type="AlphaFoldDB" id="A0A0X8NX29"/>
<dbReference type="InterPro" id="IPR036291">
    <property type="entry name" value="NAD(P)-bd_dom_sf"/>
</dbReference>
<dbReference type="InterPro" id="IPR002347">
    <property type="entry name" value="SDR_fam"/>
</dbReference>
<dbReference type="GO" id="GO:0016616">
    <property type="term" value="F:oxidoreductase activity, acting on the CH-OH group of donors, NAD or NADP as acceptor"/>
    <property type="evidence" value="ECO:0007669"/>
    <property type="project" value="TreeGrafter"/>
</dbReference>
<name>A0A0X8NX29_ALCXX</name>
<dbReference type="PROSITE" id="PS00061">
    <property type="entry name" value="ADH_SHORT"/>
    <property type="match status" value="1"/>
</dbReference>
<evidence type="ECO:0000313" key="3">
    <source>
        <dbReference type="Proteomes" id="UP000060602"/>
    </source>
</evidence>
<organism evidence="2 3">
    <name type="scientific">Alcaligenes xylosoxydans xylosoxydans</name>
    <name type="common">Achromobacter xylosoxidans</name>
    <dbReference type="NCBI Taxonomy" id="85698"/>
    <lineage>
        <taxon>Bacteria</taxon>
        <taxon>Pseudomonadati</taxon>
        <taxon>Pseudomonadota</taxon>
        <taxon>Betaproteobacteria</taxon>
        <taxon>Burkholderiales</taxon>
        <taxon>Alcaligenaceae</taxon>
        <taxon>Achromobacter</taxon>
    </lineage>
</organism>
<reference evidence="3" key="1">
    <citation type="submission" date="2015-12" db="EMBL/GenBank/DDBJ databases">
        <title>FDA dAtabase for Regulatory Grade micrObial Sequences (FDA-ARGOS): Supporting development and validation of Infectious Disease Dx tests.</title>
        <authorList>
            <person name="Case J."/>
            <person name="Tallon L."/>
            <person name="Sadzewicz L."/>
            <person name="Sengamalay N."/>
            <person name="Ott S."/>
            <person name="Godinez A."/>
            <person name="Nagaraj S."/>
            <person name="Nadendla S."/>
            <person name="Sichtig H."/>
        </authorList>
    </citation>
    <scope>NUCLEOTIDE SEQUENCE [LARGE SCALE GENOMIC DNA]</scope>
    <source>
        <strain evidence="3">FDAARGOS_147</strain>
    </source>
</reference>
<dbReference type="PRINTS" id="PR00081">
    <property type="entry name" value="GDHRDH"/>
</dbReference>
<comment type="similarity">
    <text evidence="1">Belongs to the short-chain dehydrogenases/reductases (SDR) family.</text>
</comment>
<gene>
    <name evidence="2" type="ORF">AL504_07595</name>
</gene>
<dbReference type="EMBL" id="CP014060">
    <property type="protein sequence ID" value="AMG35906.1"/>
    <property type="molecule type" value="Genomic_DNA"/>
</dbReference>
<dbReference type="RefSeq" id="WP_061071684.1">
    <property type="nucleotide sequence ID" value="NZ_CP014060.2"/>
</dbReference>
<dbReference type="PANTHER" id="PTHR42760:SF106">
    <property type="entry name" value="PROTEIN FIXR"/>
    <property type="match status" value="1"/>
</dbReference>
<evidence type="ECO:0000256" key="1">
    <source>
        <dbReference type="ARBA" id="ARBA00006484"/>
    </source>
</evidence>
<dbReference type="CDD" id="cd05233">
    <property type="entry name" value="SDR_c"/>
    <property type="match status" value="1"/>
</dbReference>
<dbReference type="PRINTS" id="PR00080">
    <property type="entry name" value="SDRFAMILY"/>
</dbReference>
<dbReference type="InterPro" id="IPR020904">
    <property type="entry name" value="Sc_DH/Rdtase_CS"/>
</dbReference>
<evidence type="ECO:0000313" key="2">
    <source>
        <dbReference type="EMBL" id="AMG35906.1"/>
    </source>
</evidence>
<dbReference type="Proteomes" id="UP000060602">
    <property type="component" value="Chromosome"/>
</dbReference>
<accession>A0A0X8NX29</accession>
<sequence length="252" mass="26224">MNDLAGTCPARPTLLLTGASRGIGHATVKLFHQSGWRVLTVSRASFSSECAWAGGVDDHITADLADPSSYELIAAEVRRRLGGARLAAIINNAAISPKLANGGRKGVSMTIYEEWLSLFNVNLFSAAMIVRLLLPELRLAGGAIVNVTSIAGSRVHPFAGAAYACSKAALAALTREQAFEFGPMGIRANAIAPGEIDTSILSPGTEALVEASVPMSRLGDPTEIAGVMFFLCSNGASYVNGAEIDVNGGQHV</sequence>
<dbReference type="FunFam" id="3.40.50.720:FF:000084">
    <property type="entry name" value="Short-chain dehydrogenase reductase"/>
    <property type="match status" value="1"/>
</dbReference>
<dbReference type="PANTHER" id="PTHR42760">
    <property type="entry name" value="SHORT-CHAIN DEHYDROGENASES/REDUCTASES FAMILY MEMBER"/>
    <property type="match status" value="1"/>
</dbReference>